<feature type="domain" description="EcxA zinc-binding" evidence="2">
    <location>
        <begin position="496"/>
        <end position="806"/>
    </location>
</feature>
<protein>
    <recommendedName>
        <fullName evidence="2">EcxA zinc-binding domain-containing protein</fullName>
    </recommendedName>
</protein>
<reference evidence="3" key="1">
    <citation type="submission" date="2023-08" db="EMBL/GenBank/DDBJ databases">
        <authorList>
            <person name="Chen Y."/>
            <person name="Shah S."/>
            <person name="Dougan E. K."/>
            <person name="Thang M."/>
            <person name="Chan C."/>
        </authorList>
    </citation>
    <scope>NUCLEOTIDE SEQUENCE</scope>
</reference>
<accession>A0AA36JNP4</accession>
<dbReference type="SUPFAM" id="SSF55486">
    <property type="entry name" value="Metalloproteases ('zincins'), catalytic domain"/>
    <property type="match status" value="1"/>
</dbReference>
<evidence type="ECO:0000256" key="1">
    <source>
        <dbReference type="SAM" id="SignalP"/>
    </source>
</evidence>
<comment type="caution">
    <text evidence="3">The sequence shown here is derived from an EMBL/GenBank/DDBJ whole genome shotgun (WGS) entry which is preliminary data.</text>
</comment>
<evidence type="ECO:0000259" key="2">
    <source>
        <dbReference type="Pfam" id="PF16313"/>
    </source>
</evidence>
<dbReference type="GO" id="GO:0008237">
    <property type="term" value="F:metallopeptidase activity"/>
    <property type="evidence" value="ECO:0007669"/>
    <property type="project" value="InterPro"/>
</dbReference>
<dbReference type="EMBL" id="CAUJNA010003715">
    <property type="protein sequence ID" value="CAJ1408343.1"/>
    <property type="molecule type" value="Genomic_DNA"/>
</dbReference>
<feature type="signal peptide" evidence="1">
    <location>
        <begin position="1"/>
        <end position="18"/>
    </location>
</feature>
<dbReference type="PANTHER" id="PTHR38478:SF1">
    <property type="entry name" value="ZINC DEPENDENT METALLOPROTEASE DOMAIN LIPOPROTEIN"/>
    <property type="match status" value="1"/>
</dbReference>
<keyword evidence="1" id="KW-0732">Signal</keyword>
<dbReference type="InterPro" id="IPR024079">
    <property type="entry name" value="MetalloPept_cat_dom_sf"/>
</dbReference>
<dbReference type="InterPro" id="IPR032534">
    <property type="entry name" value="EcxA_zinc-bd"/>
</dbReference>
<dbReference type="Proteomes" id="UP001178507">
    <property type="component" value="Unassembled WGS sequence"/>
</dbReference>
<dbReference type="Gene3D" id="3.40.390.10">
    <property type="entry name" value="Collagenase (Catalytic Domain)"/>
    <property type="match status" value="1"/>
</dbReference>
<evidence type="ECO:0000313" key="3">
    <source>
        <dbReference type="EMBL" id="CAJ1408343.1"/>
    </source>
</evidence>
<organism evidence="3 4">
    <name type="scientific">Effrenium voratum</name>
    <dbReference type="NCBI Taxonomy" id="2562239"/>
    <lineage>
        <taxon>Eukaryota</taxon>
        <taxon>Sar</taxon>
        <taxon>Alveolata</taxon>
        <taxon>Dinophyceae</taxon>
        <taxon>Suessiales</taxon>
        <taxon>Symbiodiniaceae</taxon>
        <taxon>Effrenium</taxon>
    </lineage>
</organism>
<sequence>MLSLLQLVFHAELWLGFAEVCSTDCDTNLLQVGLNLDARSPLESATDADTARTRTRAAASLKRGEAKSQDCPPSFPGCTGQLLDVCSVSSTSFLRLGHSSGELMLDVTNALTPRTRVQVLVMAMFKTGGYADDLGYVAERASPAENTQSLLLELEVSSDGTTVDVYKPIMDIRTSDPQSLYAVERGLGNTLQESLPRFNCVDNESRIIVEAQRLLGSGFFVVNTAQLGPEHTVVHAKEYQKNFDITADYGPQLPLLRVGYTVVLLPDEPMQIRKNDDRLLYFDTQFHDIGSHPKLASETRSQSVDKDRSMIWRYNVNRDKTLRFYVDPSVPKRWRPYFRKGIELWNDAFTLIERPNAVQAVLPEDADWPSDYDISDARFSTVTWDLASSTFSMGIAKVDPRSGEIIKSDVCMGDSWVKAYLQDLEMQVVNVTAFARTAVTRAKSSLLSKDASRTRSDAKQLHQSRTQLLRAELADRKGRSFGFASIVEERELSVIEELVGSGLTEVVAHEIGHCLGLRHNFKGSMAISPECLQDMACTAEKGTSASVMDYIAMNLPKAGTPTHVWSPTVGAYDKLAIKYGYTHFTSPPEEAAPILQETLREAESYQYCADTDNSYGEDPSCIDYDLSSDPIGYWEGQISLFAQVQKKLLDRTVPLKQSYELYGYGVDLVLSSYVPEIGFRAIQYLGGMNNSYLHRYEDQQGRPSSVMAGALQRRALEVALRILRPANEQLLPPEENLPFLVESHSSDGSIVSLDVNDLMRRTRQLILEELLGYDRLQKVHRQERMSTDSDAFTVAELLSSTVYNVFGAGLDNVTSEDERDLQRQFMDVFTSSLPAVRSAESDIMMQLQYTRRFLQQMLEVAEQRLGTDPGWRSCAGFNETCACEGLLRLGMDDVKSTEQWGARRCTPQLFGLEA</sequence>
<feature type="chain" id="PRO_5041318669" description="EcxA zinc-binding domain-containing protein" evidence="1">
    <location>
        <begin position="19"/>
        <end position="914"/>
    </location>
</feature>
<feature type="non-terminal residue" evidence="3">
    <location>
        <position position="1"/>
    </location>
</feature>
<gene>
    <name evidence="3" type="ORF">EVOR1521_LOCUS29781</name>
</gene>
<proteinExistence type="predicted"/>
<evidence type="ECO:0000313" key="4">
    <source>
        <dbReference type="Proteomes" id="UP001178507"/>
    </source>
</evidence>
<name>A0AA36JNP4_9DINO</name>
<dbReference type="PANTHER" id="PTHR38478">
    <property type="entry name" value="PEPTIDASE M1A AND M12B"/>
    <property type="match status" value="1"/>
</dbReference>
<dbReference type="Pfam" id="PF16313">
    <property type="entry name" value="DUF4953"/>
    <property type="match status" value="1"/>
</dbReference>
<dbReference type="AlphaFoldDB" id="A0AA36JNP4"/>
<keyword evidence="4" id="KW-1185">Reference proteome</keyword>